<evidence type="ECO:0000256" key="1">
    <source>
        <dbReference type="ARBA" id="ARBA00004571"/>
    </source>
</evidence>
<proteinExistence type="inferred from homology"/>
<evidence type="ECO:0000256" key="7">
    <source>
        <dbReference type="ARBA" id="ARBA00023136"/>
    </source>
</evidence>
<dbReference type="Pfam" id="PF13954">
    <property type="entry name" value="PapC_N"/>
    <property type="match status" value="1"/>
</dbReference>
<evidence type="ECO:0000256" key="10">
    <source>
        <dbReference type="SAM" id="SignalP"/>
    </source>
</evidence>
<organism evidence="13 14">
    <name type="scientific">Variovorax boronicumulans</name>
    <dbReference type="NCBI Taxonomy" id="436515"/>
    <lineage>
        <taxon>Bacteria</taxon>
        <taxon>Pseudomonadati</taxon>
        <taxon>Pseudomonadota</taxon>
        <taxon>Betaproteobacteria</taxon>
        <taxon>Burkholderiales</taxon>
        <taxon>Comamonadaceae</taxon>
        <taxon>Variovorax</taxon>
    </lineage>
</organism>
<evidence type="ECO:0000256" key="8">
    <source>
        <dbReference type="ARBA" id="ARBA00023237"/>
    </source>
</evidence>
<evidence type="ECO:0000256" key="6">
    <source>
        <dbReference type="ARBA" id="ARBA00022729"/>
    </source>
</evidence>
<dbReference type="PROSITE" id="PS01151">
    <property type="entry name" value="FIMBRIAL_USHER"/>
    <property type="match status" value="1"/>
</dbReference>
<dbReference type="InterPro" id="IPR025885">
    <property type="entry name" value="PapC_N"/>
</dbReference>
<evidence type="ECO:0000313" key="13">
    <source>
        <dbReference type="EMBL" id="ATA52376.1"/>
    </source>
</evidence>
<protein>
    <submittedName>
        <fullName evidence="13">Fimbrial assembly protein</fullName>
    </submittedName>
</protein>
<evidence type="ECO:0000313" key="14">
    <source>
        <dbReference type="Proteomes" id="UP000217154"/>
    </source>
</evidence>
<dbReference type="Gene3D" id="2.60.40.3110">
    <property type="match status" value="1"/>
</dbReference>
<evidence type="ECO:0000259" key="12">
    <source>
        <dbReference type="Pfam" id="PF13954"/>
    </source>
</evidence>
<name>A0A250DDH3_9BURK</name>
<feature type="signal peptide" evidence="10">
    <location>
        <begin position="1"/>
        <end position="36"/>
    </location>
</feature>
<dbReference type="GO" id="GO:0009279">
    <property type="term" value="C:cell outer membrane"/>
    <property type="evidence" value="ECO:0007669"/>
    <property type="project" value="UniProtKB-SubCell"/>
</dbReference>
<feature type="chain" id="PRO_5011970324" evidence="10">
    <location>
        <begin position="37"/>
        <end position="871"/>
    </location>
</feature>
<feature type="domain" description="PapC-like C-terminal" evidence="11">
    <location>
        <begin position="786"/>
        <end position="847"/>
    </location>
</feature>
<dbReference type="InterPro" id="IPR042186">
    <property type="entry name" value="FimD_plug_dom"/>
</dbReference>
<dbReference type="Pfam" id="PF00577">
    <property type="entry name" value="Usher"/>
    <property type="match status" value="1"/>
</dbReference>
<dbReference type="KEGG" id="vbo:CKY39_03455"/>
<dbReference type="SUPFAM" id="SSF141729">
    <property type="entry name" value="FimD N-terminal domain-like"/>
    <property type="match status" value="1"/>
</dbReference>
<evidence type="ECO:0000256" key="9">
    <source>
        <dbReference type="RuleBase" id="RU003884"/>
    </source>
</evidence>
<dbReference type="PANTHER" id="PTHR30451">
    <property type="entry name" value="OUTER MEMBRANE USHER PROTEIN"/>
    <property type="match status" value="1"/>
</dbReference>
<evidence type="ECO:0000256" key="4">
    <source>
        <dbReference type="ARBA" id="ARBA00022452"/>
    </source>
</evidence>
<sequence length="871" mass="91273">MATHEGLEERRADRAAVVPCALAALLAMAASTQVRADTPAAATQPAEVRFNEDFLRLGNGVPLDLSRYNKGNPAEAGRYRADLYVNQVWLGRSTVTLKAVGARSGDVATCFDRDLLERVGIDLQRLSPEAVALLPGAVPSPRDCVALAQLVPDATAFFDNGEQRLDIGVPQAALRRQARGHVDPSQWDDGVPAALLQYDANYYRSKTAGRSDSQGYVGLVAGGNIGPWRLRHHGSLTTGSARGTHYQGTQTYVQRAVEPWGSQLVVGDAFTEGALFDSFGFRGVQLATDDRMVPESQRGYAPRITGIARGNAVVRVRQNGNLLRETTVAAGAFVIDDLYPTGYGGDLDVEVTEADGSVQVSKVPYAAAVNALRPGITRYRVTAGQLRDSQLHSRRALFQGTVQHGFTNALTGYGGVLLARGYRALVGGAALNTSWGAFGVDLTGAAASLSGQERRSGHSVRLAYTKILAPTDTHVTLAAYRYSSKGYLGLREAVALGEAPGPSRGDGSGLPGGHLRGRLQLMLNQNLPGNMGSFYLSGSTQDYWNREGRDTQFQAGYSKSFGRVNLGLSAARQFDPLRKRWNNTVMLTFGIPLDAGSREVYTTSSVQRDSSGAIDMRTSAGGVFGEDNAWSYSLNASHSSGGDGVSTSSRTGGGATVAHVSPVATWRGSASAGEGYSQLGVGVSGGVVAHGGGVVFAPAMGETLAIVEATGANGARVANASGLRVGPGGQAVVSNLAPFASNEVELDPKGLPMSVELKSSTQRVAPTAGAVVKLKFETSGGGRSVLVRVTLADGTPVPFGARVTDAAGQEVGTVAQDGRLLLRSVAVDAAQYELAWGEEKGQRCSLPLLLGAVPTDAPASPWQVIDARCAL</sequence>
<dbReference type="GO" id="GO:0015473">
    <property type="term" value="F:fimbrial usher porin activity"/>
    <property type="evidence" value="ECO:0007669"/>
    <property type="project" value="InterPro"/>
</dbReference>
<reference evidence="13 14" key="1">
    <citation type="submission" date="2017-09" db="EMBL/GenBank/DDBJ databases">
        <title>The diverse metabolic capabilities of V. boronicumulans make it an excellent choice for continued studies on novel biodegradation.</title>
        <authorList>
            <person name="Sun S."/>
        </authorList>
    </citation>
    <scope>NUCLEOTIDE SEQUENCE [LARGE SCALE GENOMIC DNA]</scope>
    <source>
        <strain evidence="13 14">J1</strain>
    </source>
</reference>
<dbReference type="InterPro" id="IPR018030">
    <property type="entry name" value="Fimbrial_membr_usher_CS"/>
</dbReference>
<dbReference type="AlphaFoldDB" id="A0A250DDH3"/>
<dbReference type="PANTHER" id="PTHR30451:SF20">
    <property type="entry name" value="FIMBRIAE USHER"/>
    <property type="match status" value="1"/>
</dbReference>
<dbReference type="Gene3D" id="2.60.40.2070">
    <property type="match status" value="1"/>
</dbReference>
<comment type="subcellular location">
    <subcellularLocation>
        <location evidence="1 9">Cell outer membrane</location>
        <topology evidence="1 9">Multi-pass membrane protein</topology>
    </subcellularLocation>
</comment>
<accession>A0A250DDH3</accession>
<dbReference type="Gene3D" id="3.10.20.410">
    <property type="match status" value="1"/>
</dbReference>
<keyword evidence="4" id="KW-1134">Transmembrane beta strand</keyword>
<dbReference type="InterPro" id="IPR025949">
    <property type="entry name" value="PapC-like_C"/>
</dbReference>
<dbReference type="EMBL" id="CP023284">
    <property type="protein sequence ID" value="ATA52376.1"/>
    <property type="molecule type" value="Genomic_DNA"/>
</dbReference>
<keyword evidence="6 10" id="KW-0732">Signal</keyword>
<dbReference type="Gene3D" id="2.60.40.2610">
    <property type="entry name" value="Outer membrane usher protein FimD, plug domain"/>
    <property type="match status" value="1"/>
</dbReference>
<keyword evidence="9" id="KW-1029">Fimbrium biogenesis</keyword>
<evidence type="ECO:0000256" key="3">
    <source>
        <dbReference type="ARBA" id="ARBA00022448"/>
    </source>
</evidence>
<evidence type="ECO:0000259" key="11">
    <source>
        <dbReference type="Pfam" id="PF13953"/>
    </source>
</evidence>
<keyword evidence="7 9" id="KW-0472">Membrane</keyword>
<dbReference type="Pfam" id="PF13953">
    <property type="entry name" value="PapC_C"/>
    <property type="match status" value="1"/>
</dbReference>
<dbReference type="Proteomes" id="UP000217154">
    <property type="component" value="Chromosome"/>
</dbReference>
<keyword evidence="8 9" id="KW-0998">Cell outer membrane</keyword>
<gene>
    <name evidence="13" type="ORF">CKY39_03455</name>
</gene>
<dbReference type="InterPro" id="IPR043142">
    <property type="entry name" value="PapC-like_C_sf"/>
</dbReference>
<keyword evidence="5 9" id="KW-0812">Transmembrane</keyword>
<dbReference type="InterPro" id="IPR037224">
    <property type="entry name" value="PapC_N_sf"/>
</dbReference>
<keyword evidence="3 9" id="KW-0813">Transport</keyword>
<feature type="domain" description="PapC N-terminal" evidence="12">
    <location>
        <begin position="50"/>
        <end position="202"/>
    </location>
</feature>
<dbReference type="GO" id="GO:0009297">
    <property type="term" value="P:pilus assembly"/>
    <property type="evidence" value="ECO:0007669"/>
    <property type="project" value="InterPro"/>
</dbReference>
<evidence type="ECO:0000256" key="2">
    <source>
        <dbReference type="ARBA" id="ARBA00008064"/>
    </source>
</evidence>
<dbReference type="InterPro" id="IPR000015">
    <property type="entry name" value="Fimb_usher"/>
</dbReference>
<comment type="similarity">
    <text evidence="2 9">Belongs to the fimbrial export usher family.</text>
</comment>
<evidence type="ECO:0000256" key="5">
    <source>
        <dbReference type="ARBA" id="ARBA00022692"/>
    </source>
</evidence>